<evidence type="ECO:0000313" key="2">
    <source>
        <dbReference type="EMBL" id="MEU5712990.1"/>
    </source>
</evidence>
<dbReference type="RefSeq" id="WP_030658430.1">
    <property type="nucleotide sequence ID" value="NZ_JBEXDP010000116.1"/>
</dbReference>
<sequence>MPLAAKDLTNRQIAERLLLSDRTIGFHPYQAFPILGVTSRAQLRDALPGWKVPDTVDPRGGAWSGACSTAGRDARVAAPTAQGGSFPFR</sequence>
<evidence type="ECO:0000313" key="3">
    <source>
        <dbReference type="Proteomes" id="UP001551011"/>
    </source>
</evidence>
<protein>
    <submittedName>
        <fullName evidence="2">Helix-turn-helix transcriptional regulator</fullName>
    </submittedName>
</protein>
<dbReference type="Gene3D" id="1.10.10.10">
    <property type="entry name" value="Winged helix-like DNA-binding domain superfamily/Winged helix DNA-binding domain"/>
    <property type="match status" value="1"/>
</dbReference>
<comment type="caution">
    <text evidence="2">The sequence shown here is derived from an EMBL/GenBank/DDBJ whole genome shotgun (WGS) entry which is preliminary data.</text>
</comment>
<evidence type="ECO:0000259" key="1">
    <source>
        <dbReference type="PROSITE" id="PS50043"/>
    </source>
</evidence>
<organism evidence="2 3">
    <name type="scientific">Streptomyces flaveolus</name>
    <dbReference type="NCBI Taxonomy" id="67297"/>
    <lineage>
        <taxon>Bacteria</taxon>
        <taxon>Bacillati</taxon>
        <taxon>Actinomycetota</taxon>
        <taxon>Actinomycetes</taxon>
        <taxon>Kitasatosporales</taxon>
        <taxon>Streptomycetaceae</taxon>
        <taxon>Streptomyces</taxon>
    </lineage>
</organism>
<keyword evidence="3" id="KW-1185">Reference proteome</keyword>
<dbReference type="SUPFAM" id="SSF46894">
    <property type="entry name" value="C-terminal effector domain of the bipartite response regulators"/>
    <property type="match status" value="1"/>
</dbReference>
<dbReference type="PROSITE" id="PS50043">
    <property type="entry name" value="HTH_LUXR_2"/>
    <property type="match status" value="1"/>
</dbReference>
<dbReference type="InterPro" id="IPR036388">
    <property type="entry name" value="WH-like_DNA-bd_sf"/>
</dbReference>
<feature type="domain" description="HTH luxR-type" evidence="1">
    <location>
        <begin position="1"/>
        <end position="51"/>
    </location>
</feature>
<reference evidence="2 3" key="1">
    <citation type="submission" date="2024-06" db="EMBL/GenBank/DDBJ databases">
        <title>The Natural Products Discovery Center: Release of the First 8490 Sequenced Strains for Exploring Actinobacteria Biosynthetic Diversity.</title>
        <authorList>
            <person name="Kalkreuter E."/>
            <person name="Kautsar S.A."/>
            <person name="Yang D."/>
            <person name="Bader C.D."/>
            <person name="Teijaro C.N."/>
            <person name="Fluegel L."/>
            <person name="Davis C.M."/>
            <person name="Simpson J.R."/>
            <person name="Lauterbach L."/>
            <person name="Steele A.D."/>
            <person name="Gui C."/>
            <person name="Meng S."/>
            <person name="Li G."/>
            <person name="Viehrig K."/>
            <person name="Ye F."/>
            <person name="Su P."/>
            <person name="Kiefer A.F."/>
            <person name="Nichols A."/>
            <person name="Cepeda A.J."/>
            <person name="Yan W."/>
            <person name="Fan B."/>
            <person name="Jiang Y."/>
            <person name="Adhikari A."/>
            <person name="Zheng C.-J."/>
            <person name="Schuster L."/>
            <person name="Cowan T.M."/>
            <person name="Smanski M.J."/>
            <person name="Chevrette M.G."/>
            <person name="De Carvalho L.P.S."/>
            <person name="Shen B."/>
        </authorList>
    </citation>
    <scope>NUCLEOTIDE SEQUENCE [LARGE SCALE GENOMIC DNA]</scope>
    <source>
        <strain evidence="2 3">NPDC020594</strain>
    </source>
</reference>
<gene>
    <name evidence="2" type="ORF">AB0H04_40295</name>
</gene>
<proteinExistence type="predicted"/>
<dbReference type="EMBL" id="JBFAEG010000043">
    <property type="protein sequence ID" value="MEU5712990.1"/>
    <property type="molecule type" value="Genomic_DNA"/>
</dbReference>
<dbReference type="Pfam" id="PF00196">
    <property type="entry name" value="GerE"/>
    <property type="match status" value="1"/>
</dbReference>
<dbReference type="InterPro" id="IPR000792">
    <property type="entry name" value="Tscrpt_reg_LuxR_C"/>
</dbReference>
<name>A0ABV3ANA0_9ACTN</name>
<dbReference type="InterPro" id="IPR016032">
    <property type="entry name" value="Sig_transdc_resp-reg_C-effctor"/>
</dbReference>
<accession>A0ABV3ANA0</accession>
<dbReference type="Proteomes" id="UP001551011">
    <property type="component" value="Unassembled WGS sequence"/>
</dbReference>